<dbReference type="SUPFAM" id="SSF55486">
    <property type="entry name" value="Metalloproteases ('zincins'), catalytic domain"/>
    <property type="match status" value="1"/>
</dbReference>
<dbReference type="InterPro" id="IPR027268">
    <property type="entry name" value="Peptidase_M4/M1_CTD_sf"/>
</dbReference>
<reference evidence="2 4" key="1">
    <citation type="submission" date="2019-07" db="EMBL/GenBank/DDBJ databases">
        <authorList>
            <person name="Qu J.-H."/>
        </authorList>
    </citation>
    <scope>NUCLEOTIDE SEQUENCE [LARGE SCALE GENOMIC DNA]</scope>
    <source>
        <strain evidence="2 4">MDT1-10-3</strain>
    </source>
</reference>
<proteinExistence type="predicted"/>
<dbReference type="Proteomes" id="UP000323866">
    <property type="component" value="Unassembled WGS sequence"/>
</dbReference>
<dbReference type="Gene3D" id="1.10.390.10">
    <property type="entry name" value="Neutral Protease Domain 2"/>
    <property type="match status" value="1"/>
</dbReference>
<gene>
    <name evidence="3" type="ORF">ACD591_20945</name>
    <name evidence="2" type="ORF">FOE74_21090</name>
</gene>
<evidence type="ECO:0000313" key="4">
    <source>
        <dbReference type="Proteomes" id="UP000323866"/>
    </source>
</evidence>
<feature type="chain" id="PRO_5024377698" evidence="1">
    <location>
        <begin position="24"/>
        <end position="475"/>
    </location>
</feature>
<sequence length="475" mass="53795">MHKITTILLLPIILLLFSLNAFAQIPHLSGEITLSTKKGTINCAFNLSNIPSLEDYTIWLNTGFNIARITDETGETKYHYSKSYNDKSSEAFQYTLTTKPSQGKFLPKSLTFSYTGAFPVSPDTTQMYASGDWKGNIAFNGATVRMTEQSAWYPILYDVKNDKVINNYTYTIKVNNEDGGATYLNGGIPKTGGANTFSSNSPVPMLLFSGDFTFLQQQGIHFINTTLSPQERDMLSQLTNSMVDFYSDKMKIPYGSKISYLETTPVSKYSAWLFVTYPTVALVGRQFTLHNLFSNNPHLAVDTASYSMIAHELAHYYFGTIFTPNSDLKWVFLEGVNEYLSLQFVKDKFGRKAYQKKLSNYLKATEGIKQLIPLDKLKATTPLNDAYKYNYIPLLLTVLEKEIGVQKMWKWLNLVASSKGEATDYPFFKSSFMKSGISPKTYSAFEEKYILHEKSKENLIEEVNRQLSTTTAKKR</sequence>
<dbReference type="RefSeq" id="WP_149100624.1">
    <property type="nucleotide sequence ID" value="NZ_BMMG01000009.1"/>
</dbReference>
<dbReference type="OrthoDB" id="639393at2"/>
<protein>
    <submittedName>
        <fullName evidence="2">M1 family metallopeptidase</fullName>
    </submittedName>
</protein>
<dbReference type="Proteomes" id="UP001570846">
    <property type="component" value="Unassembled WGS sequence"/>
</dbReference>
<accession>A0A5M8Q5E1</accession>
<name>A0A5M8Q5E1_9BACT</name>
<comment type="caution">
    <text evidence="2">The sequence shown here is derived from an EMBL/GenBank/DDBJ whole genome shotgun (WGS) entry which is preliminary data.</text>
</comment>
<reference evidence="2 4" key="2">
    <citation type="submission" date="2019-09" db="EMBL/GenBank/DDBJ databases">
        <title>A bacterium isolated from glacier soil.</title>
        <authorList>
            <person name="Liu Q."/>
        </authorList>
    </citation>
    <scope>NUCLEOTIDE SEQUENCE [LARGE SCALE GENOMIC DNA]</scope>
    <source>
        <strain evidence="2 4">MDT1-10-3</strain>
    </source>
</reference>
<dbReference type="AlphaFoldDB" id="A0A5M8Q5E1"/>
<evidence type="ECO:0000313" key="3">
    <source>
        <dbReference type="EMBL" id="MFA1773780.1"/>
    </source>
</evidence>
<feature type="signal peptide" evidence="1">
    <location>
        <begin position="1"/>
        <end position="23"/>
    </location>
</feature>
<evidence type="ECO:0000313" key="2">
    <source>
        <dbReference type="EMBL" id="KAA6430308.1"/>
    </source>
</evidence>
<organism evidence="2 4">
    <name type="scientific">Rufibacter glacialis</name>
    <dbReference type="NCBI Taxonomy" id="1259555"/>
    <lineage>
        <taxon>Bacteria</taxon>
        <taxon>Pseudomonadati</taxon>
        <taxon>Bacteroidota</taxon>
        <taxon>Cytophagia</taxon>
        <taxon>Cytophagales</taxon>
        <taxon>Hymenobacteraceae</taxon>
        <taxon>Rufibacter</taxon>
    </lineage>
</organism>
<reference evidence="3 5" key="3">
    <citation type="submission" date="2024-08" db="EMBL/GenBank/DDBJ databases">
        <authorList>
            <person name="Wei W."/>
        </authorList>
    </citation>
    <scope>NUCLEOTIDE SEQUENCE [LARGE SCALE GENOMIC DNA]</scope>
    <source>
        <strain evidence="3 5">XU2</strain>
    </source>
</reference>
<dbReference type="EMBL" id="JBGOGF010000017">
    <property type="protein sequence ID" value="MFA1773780.1"/>
    <property type="molecule type" value="Genomic_DNA"/>
</dbReference>
<keyword evidence="1" id="KW-0732">Signal</keyword>
<evidence type="ECO:0000313" key="5">
    <source>
        <dbReference type="Proteomes" id="UP001570846"/>
    </source>
</evidence>
<evidence type="ECO:0000256" key="1">
    <source>
        <dbReference type="SAM" id="SignalP"/>
    </source>
</evidence>
<keyword evidence="5" id="KW-1185">Reference proteome</keyword>
<dbReference type="EMBL" id="VKKZ01000026">
    <property type="protein sequence ID" value="KAA6430308.1"/>
    <property type="molecule type" value="Genomic_DNA"/>
</dbReference>